<dbReference type="InterPro" id="IPR050654">
    <property type="entry name" value="AChE-related_enzymes"/>
</dbReference>
<evidence type="ECO:0000313" key="6">
    <source>
        <dbReference type="Proteomes" id="UP000237441"/>
    </source>
</evidence>
<keyword evidence="2 3" id="KW-0378">Hydrolase</keyword>
<dbReference type="Gene3D" id="3.40.50.1820">
    <property type="entry name" value="alpha/beta hydrolase"/>
    <property type="match status" value="1"/>
</dbReference>
<dbReference type="PANTHER" id="PTHR43918">
    <property type="entry name" value="ACETYLCHOLINESTERASE"/>
    <property type="match status" value="1"/>
</dbReference>
<evidence type="ECO:0000313" key="5">
    <source>
        <dbReference type="EMBL" id="PQK16377.1"/>
    </source>
</evidence>
<evidence type="ECO:0000256" key="1">
    <source>
        <dbReference type="ARBA" id="ARBA00005964"/>
    </source>
</evidence>
<proteinExistence type="inferred from homology"/>
<feature type="chain" id="PRO_5015376389" description="Carboxylic ester hydrolase" evidence="3">
    <location>
        <begin position="27"/>
        <end position="557"/>
    </location>
</feature>
<dbReference type="SUPFAM" id="SSF53474">
    <property type="entry name" value="alpha/beta-Hydrolases"/>
    <property type="match status" value="1"/>
</dbReference>
<dbReference type="InterPro" id="IPR029058">
    <property type="entry name" value="AB_hydrolase_fold"/>
</dbReference>
<dbReference type="GO" id="GO:0052689">
    <property type="term" value="F:carboxylic ester hydrolase activity"/>
    <property type="evidence" value="ECO:0007669"/>
    <property type="project" value="TreeGrafter"/>
</dbReference>
<accession>A0A2S7YJV0</accession>
<comment type="caution">
    <text evidence="5">The sequence shown here is derived from an EMBL/GenBank/DDBJ whole genome shotgun (WGS) entry which is preliminary data.</text>
</comment>
<evidence type="ECO:0000256" key="3">
    <source>
        <dbReference type="RuleBase" id="RU361235"/>
    </source>
</evidence>
<comment type="similarity">
    <text evidence="1 3">Belongs to the type-B carboxylesterase/lipase family.</text>
</comment>
<dbReference type="InterPro" id="IPR002018">
    <property type="entry name" value="CarbesteraseB"/>
</dbReference>
<dbReference type="OrthoDB" id="408631at2759"/>
<dbReference type="Pfam" id="PF00135">
    <property type="entry name" value="COesterase"/>
    <property type="match status" value="1"/>
</dbReference>
<dbReference type="EC" id="3.1.1.-" evidence="3"/>
<feature type="domain" description="Carboxylesterase type B" evidence="4">
    <location>
        <begin position="39"/>
        <end position="536"/>
    </location>
</feature>
<organism evidence="5 6">
    <name type="scientific">Beauveria bassiana</name>
    <name type="common">White muscardine disease fungus</name>
    <name type="synonym">Tritirachium shiotae</name>
    <dbReference type="NCBI Taxonomy" id="176275"/>
    <lineage>
        <taxon>Eukaryota</taxon>
        <taxon>Fungi</taxon>
        <taxon>Dikarya</taxon>
        <taxon>Ascomycota</taxon>
        <taxon>Pezizomycotina</taxon>
        <taxon>Sordariomycetes</taxon>
        <taxon>Hypocreomycetidae</taxon>
        <taxon>Hypocreales</taxon>
        <taxon>Cordycipitaceae</taxon>
        <taxon>Beauveria</taxon>
    </lineage>
</organism>
<dbReference type="AlphaFoldDB" id="A0A2S7YJV0"/>
<protein>
    <recommendedName>
        <fullName evidence="3">Carboxylic ester hydrolase</fullName>
        <ecNumber evidence="3">3.1.1.-</ecNumber>
    </recommendedName>
</protein>
<dbReference type="InterPro" id="IPR019826">
    <property type="entry name" value="Carboxylesterase_B_AS"/>
</dbReference>
<keyword evidence="3" id="KW-0732">Signal</keyword>
<feature type="signal peptide" evidence="3">
    <location>
        <begin position="1"/>
        <end position="26"/>
    </location>
</feature>
<gene>
    <name evidence="5" type="ORF">BB8028_0006g06970</name>
</gene>
<evidence type="ECO:0000256" key="2">
    <source>
        <dbReference type="ARBA" id="ARBA00022801"/>
    </source>
</evidence>
<dbReference type="PANTHER" id="PTHR43918:SF4">
    <property type="entry name" value="CARBOXYLIC ESTER HYDROLASE"/>
    <property type="match status" value="1"/>
</dbReference>
<dbReference type="PROSITE" id="PS00122">
    <property type="entry name" value="CARBOXYLESTERASE_B_1"/>
    <property type="match status" value="1"/>
</dbReference>
<name>A0A2S7YJV0_BEABA</name>
<sequence length="557" mass="60814">MHTLTQTHARIMMLLMQLMCVAGALGAAVALSADIDGAPLIHLDYATYRGSRVAGAGVDQFLGMRFAKPPMGDLRFRAPEEPFHEDQVQDASKLGALCVGTVDGSSVGPNDVFGEDCLFANLFKPANATTASKLPVWVFIQGGGYAHNSNGNYNGTQIVQQSGGNVVFVSFNYRVGVLGFLASEEVRKDGALNAGLLDQRLFLKWVQKYIGQFGGDPNHVVIHGDSAGGGSVSHHLTAYGGNDKENLFVGGIPESPFWPTQRKVDQMEFQYTRLLRDTKCDSLDCLRKLDAGALGNASQPSPFPEAHTEDPVPLWYWLPVIDGDLVQDNMYKQFLTGRFKRVPLLVGADTDEGTLFAVNASTETEVSSFLRANYPRLQKWQLDIVSTIYPKMKPLPKHAAYFPSAAAVYGDSTFVCAGNTMSDAISAFVGPDKLWNYRYNVADPEQVAEGFGVPHVSELGAIFGPDNIRGQEAKSLRTTSAPIVPVTMAYFTSFVRFLDPNTSRQPGSPLWQNWGAFVGEQGQRMRLETNNTAMETVPFDLVAKCALWKLLAESMDV</sequence>
<dbReference type="Proteomes" id="UP000237441">
    <property type="component" value="Unassembled WGS sequence"/>
</dbReference>
<reference evidence="5 6" key="1">
    <citation type="submission" date="2016-07" db="EMBL/GenBank/DDBJ databases">
        <title>Comparative genomics of the entomopathogenic fungus Beauveria bassiana.</title>
        <authorList>
            <person name="Valero Jimenez C.A."/>
            <person name="Zwaan B.J."/>
            <person name="Van Kan J.A."/>
            <person name="Takken W."/>
            <person name="Debets A.J."/>
            <person name="Schoustra S.E."/>
            <person name="Koenraadt C.J."/>
        </authorList>
    </citation>
    <scope>NUCLEOTIDE SEQUENCE [LARGE SCALE GENOMIC DNA]</scope>
    <source>
        <strain evidence="5 6">ARSEF 8028</strain>
    </source>
</reference>
<dbReference type="EMBL" id="JRHA01000006">
    <property type="protein sequence ID" value="PQK16377.1"/>
    <property type="molecule type" value="Genomic_DNA"/>
</dbReference>
<evidence type="ECO:0000259" key="4">
    <source>
        <dbReference type="Pfam" id="PF00135"/>
    </source>
</evidence>